<dbReference type="InterPro" id="IPR027417">
    <property type="entry name" value="P-loop_NTPase"/>
</dbReference>
<sequence>MQNPVVVIGGLEKSYMQKLALYLNTRIGKDGYVELLEGSDRQMDLLGSSGKQMELLESSGRQIDSVREDMRLQNVRHQREKHWELAVGSESFVVALQEAGQAEQILILTDTEEEDETHISQYQARSVLFQKIIARYQSIASVGMQMAAVKKQHWIVCTGGNRGSLMAVSALCAWILARRQRVLYVEFSENSGLVSVFQLEYRTADMSDLFLQLRKNMGTSLELFTGQLDGMDYIRPPENAMILYEIREEDLQAFLRQLSAEGRYDAVVFSVGSMICGCQLIFSQAERILQISGGDLCSRCAAGEEVAFLKKCCSEEKVTKLVVSGFSGDLPGVHLLHEWSESEMGQRLRQILNAE</sequence>
<organism evidence="1 2">
    <name type="scientific">Eubacterium ramulus</name>
    <dbReference type="NCBI Taxonomy" id="39490"/>
    <lineage>
        <taxon>Bacteria</taxon>
        <taxon>Bacillati</taxon>
        <taxon>Bacillota</taxon>
        <taxon>Clostridia</taxon>
        <taxon>Eubacteriales</taxon>
        <taxon>Eubacteriaceae</taxon>
        <taxon>Eubacterium</taxon>
    </lineage>
</organism>
<keyword evidence="2" id="KW-1185">Reference proteome</keyword>
<dbReference type="RefSeq" id="WP_109214366.1">
    <property type="nucleotide sequence ID" value="NZ_JAQDGV010000031.1"/>
</dbReference>
<dbReference type="Gene3D" id="3.40.50.300">
    <property type="entry name" value="P-loop containing nucleotide triphosphate hydrolases"/>
    <property type="match status" value="1"/>
</dbReference>
<gene>
    <name evidence="1" type="ORF">LG34_00520</name>
</gene>
<evidence type="ECO:0000313" key="2">
    <source>
        <dbReference type="Proteomes" id="UP000245288"/>
    </source>
</evidence>
<accession>A0A2V1JSS8</accession>
<proteinExistence type="predicted"/>
<dbReference type="EMBL" id="JRFU01000007">
    <property type="protein sequence ID" value="PWE88012.1"/>
    <property type="molecule type" value="Genomic_DNA"/>
</dbReference>
<dbReference type="OrthoDB" id="9777019at2"/>
<dbReference type="AlphaFoldDB" id="A0A2V1JSS8"/>
<evidence type="ECO:0000313" key="1">
    <source>
        <dbReference type="EMBL" id="PWE88012.1"/>
    </source>
</evidence>
<dbReference type="Proteomes" id="UP000245288">
    <property type="component" value="Unassembled WGS sequence"/>
</dbReference>
<protein>
    <submittedName>
        <fullName evidence="1">Uncharacterized protein</fullName>
    </submittedName>
</protein>
<comment type="caution">
    <text evidence="1">The sequence shown here is derived from an EMBL/GenBank/DDBJ whole genome shotgun (WGS) entry which is preliminary data.</text>
</comment>
<name>A0A2V1JSS8_EUBRA</name>
<reference evidence="1 2" key="1">
    <citation type="submission" date="2014-09" db="EMBL/GenBank/DDBJ databases">
        <title>Butyrate-producing bacteria isolated from human gut.</title>
        <authorList>
            <person name="Zhang Q."/>
            <person name="Zhao L."/>
        </authorList>
    </citation>
    <scope>NUCLEOTIDE SEQUENCE [LARGE SCALE GENOMIC DNA]</scope>
    <source>
        <strain evidence="1 2">21</strain>
    </source>
</reference>